<organism evidence="2 3">
    <name type="scientific">Sphingobium xenophagum</name>
    <dbReference type="NCBI Taxonomy" id="121428"/>
    <lineage>
        <taxon>Bacteria</taxon>
        <taxon>Pseudomonadati</taxon>
        <taxon>Pseudomonadota</taxon>
        <taxon>Alphaproteobacteria</taxon>
        <taxon>Sphingomonadales</taxon>
        <taxon>Sphingomonadaceae</taxon>
        <taxon>Sphingobium</taxon>
    </lineage>
</organism>
<keyword evidence="3" id="KW-1185">Reference proteome</keyword>
<feature type="domain" description="HTH cro/C1-type" evidence="1">
    <location>
        <begin position="27"/>
        <end position="81"/>
    </location>
</feature>
<dbReference type="RefSeq" id="WP_130752830.1">
    <property type="nucleotide sequence ID" value="NZ_BBQY01000008.1"/>
</dbReference>
<dbReference type="EMBL" id="BBQY01000008">
    <property type="protein sequence ID" value="GBH30935.1"/>
    <property type="molecule type" value="Genomic_DNA"/>
</dbReference>
<dbReference type="InterPro" id="IPR001387">
    <property type="entry name" value="Cro/C1-type_HTH"/>
</dbReference>
<dbReference type="SUPFAM" id="SSF47413">
    <property type="entry name" value="lambda repressor-like DNA-binding domains"/>
    <property type="match status" value="1"/>
</dbReference>
<dbReference type="PROSITE" id="PS50943">
    <property type="entry name" value="HTH_CROC1"/>
    <property type="match status" value="1"/>
</dbReference>
<dbReference type="Proteomes" id="UP000290975">
    <property type="component" value="Unassembled WGS sequence"/>
</dbReference>
<name>A0A401J2V7_SPHXE</name>
<dbReference type="InterPro" id="IPR010982">
    <property type="entry name" value="Lambda_DNA-bd_dom_sf"/>
</dbReference>
<dbReference type="GO" id="GO:0003677">
    <property type="term" value="F:DNA binding"/>
    <property type="evidence" value="ECO:0007669"/>
    <property type="project" value="InterPro"/>
</dbReference>
<reference evidence="2 3" key="1">
    <citation type="submission" date="2014-12" db="EMBL/GenBank/DDBJ databases">
        <title>Whole genome sequencing of Sphingobium xenophagum OW59.</title>
        <authorList>
            <person name="Ohta Y."/>
            <person name="Nishi S."/>
            <person name="Hatada Y."/>
        </authorList>
    </citation>
    <scope>NUCLEOTIDE SEQUENCE [LARGE SCALE GENOMIC DNA]</scope>
    <source>
        <strain evidence="2 3">OW59</strain>
    </source>
</reference>
<evidence type="ECO:0000259" key="1">
    <source>
        <dbReference type="PROSITE" id="PS50943"/>
    </source>
</evidence>
<proteinExistence type="predicted"/>
<protein>
    <recommendedName>
        <fullName evidence="1">HTH cro/C1-type domain-containing protein</fullName>
    </recommendedName>
</protein>
<evidence type="ECO:0000313" key="2">
    <source>
        <dbReference type="EMBL" id="GBH30935.1"/>
    </source>
</evidence>
<sequence>MISSQGGAFEEGASILAEVKSISGRRIEERRRRHRITQQQLAADVGIGVRWLREIEAGNPKSRFDDHVACTHALGLSAAHLLIPMLFLEHHMHFPRHFFLDDMYELEARCIEFISGLSLRTFLRPTGGGQNGPADSGSAA</sequence>
<dbReference type="SMART" id="SM00530">
    <property type="entry name" value="HTH_XRE"/>
    <property type="match status" value="1"/>
</dbReference>
<accession>A0A401J2V7</accession>
<dbReference type="Pfam" id="PF13560">
    <property type="entry name" value="HTH_31"/>
    <property type="match status" value="1"/>
</dbReference>
<dbReference type="AlphaFoldDB" id="A0A401J2V7"/>
<comment type="caution">
    <text evidence="2">The sequence shown here is derived from an EMBL/GenBank/DDBJ whole genome shotgun (WGS) entry which is preliminary data.</text>
</comment>
<dbReference type="Gene3D" id="1.10.260.40">
    <property type="entry name" value="lambda repressor-like DNA-binding domains"/>
    <property type="match status" value="1"/>
</dbReference>
<gene>
    <name evidence="2" type="ORF">MBESOW_P2191</name>
</gene>
<evidence type="ECO:0000313" key="3">
    <source>
        <dbReference type="Proteomes" id="UP000290975"/>
    </source>
</evidence>